<protein>
    <submittedName>
        <fullName evidence="1">Uncharacterized protein</fullName>
    </submittedName>
</protein>
<organism evidence="1 2">
    <name type="scientific">Corchorus olitorius</name>
    <dbReference type="NCBI Taxonomy" id="93759"/>
    <lineage>
        <taxon>Eukaryota</taxon>
        <taxon>Viridiplantae</taxon>
        <taxon>Streptophyta</taxon>
        <taxon>Embryophyta</taxon>
        <taxon>Tracheophyta</taxon>
        <taxon>Spermatophyta</taxon>
        <taxon>Magnoliopsida</taxon>
        <taxon>eudicotyledons</taxon>
        <taxon>Gunneridae</taxon>
        <taxon>Pentapetalae</taxon>
        <taxon>rosids</taxon>
        <taxon>malvids</taxon>
        <taxon>Malvales</taxon>
        <taxon>Malvaceae</taxon>
        <taxon>Grewioideae</taxon>
        <taxon>Apeibeae</taxon>
        <taxon>Corchorus</taxon>
    </lineage>
</organism>
<dbReference type="EMBL" id="AWUE01015732">
    <property type="protein sequence ID" value="OMO95954.1"/>
    <property type="molecule type" value="Genomic_DNA"/>
</dbReference>
<comment type="caution">
    <text evidence="1">The sequence shown here is derived from an EMBL/GenBank/DDBJ whole genome shotgun (WGS) entry which is preliminary data.</text>
</comment>
<evidence type="ECO:0000313" key="1">
    <source>
        <dbReference type="EMBL" id="OMO95954.1"/>
    </source>
</evidence>
<name>A0A1R3JM86_9ROSI</name>
<proteinExistence type="predicted"/>
<accession>A0A1R3JM86</accession>
<dbReference type="AlphaFoldDB" id="A0A1R3JM86"/>
<sequence>MVLWSNTEEEVLLECMLSVLRLGGGYGPGWIQRVESIFNRRLPGKIPGQLAIFSKLRNMRREYALGNLNNRPLRNIQLLGELCRSMDEDDDA</sequence>
<dbReference type="Proteomes" id="UP000187203">
    <property type="component" value="Unassembled WGS sequence"/>
</dbReference>
<gene>
    <name evidence="1" type="ORF">COLO4_15590</name>
</gene>
<evidence type="ECO:0000313" key="2">
    <source>
        <dbReference type="Proteomes" id="UP000187203"/>
    </source>
</evidence>
<keyword evidence="2" id="KW-1185">Reference proteome</keyword>
<reference evidence="2" key="1">
    <citation type="submission" date="2013-09" db="EMBL/GenBank/DDBJ databases">
        <title>Corchorus olitorius genome sequencing.</title>
        <authorList>
            <person name="Alam M."/>
            <person name="Haque M.S."/>
            <person name="Islam M.S."/>
            <person name="Emdad E.M."/>
            <person name="Islam M.M."/>
            <person name="Ahmed B."/>
            <person name="Halim A."/>
            <person name="Hossen Q.M.M."/>
            <person name="Hossain M.Z."/>
            <person name="Ahmed R."/>
            <person name="Khan M.M."/>
            <person name="Islam R."/>
            <person name="Rashid M.M."/>
            <person name="Khan S.A."/>
            <person name="Rahman M.S."/>
            <person name="Alam M."/>
            <person name="Yahiya A.S."/>
            <person name="Khan M.S."/>
            <person name="Azam M.S."/>
            <person name="Haque T."/>
            <person name="Lashkar M.Z.H."/>
            <person name="Akhand A.I."/>
            <person name="Morshed G."/>
            <person name="Roy S."/>
            <person name="Uddin K.S."/>
            <person name="Rabeya T."/>
            <person name="Hossain A.S."/>
            <person name="Chowdhury A."/>
            <person name="Snigdha A.R."/>
            <person name="Mortoza M.S."/>
            <person name="Matin S.A."/>
            <person name="Hoque S.M.E."/>
            <person name="Islam M.K."/>
            <person name="Roy D.K."/>
            <person name="Haider R."/>
            <person name="Moosa M.M."/>
            <person name="Elias S.M."/>
            <person name="Hasan A.M."/>
            <person name="Jahan S."/>
            <person name="Shafiuddin M."/>
            <person name="Mahmood N."/>
            <person name="Shommy N.S."/>
        </authorList>
    </citation>
    <scope>NUCLEOTIDE SEQUENCE [LARGE SCALE GENOMIC DNA]</scope>
    <source>
        <strain evidence="2">cv. O-4</strain>
    </source>
</reference>